<feature type="transmembrane region" description="Helical" evidence="2">
    <location>
        <begin position="275"/>
        <end position="297"/>
    </location>
</feature>
<feature type="region of interest" description="Disordered" evidence="1">
    <location>
        <begin position="889"/>
        <end position="909"/>
    </location>
</feature>
<feature type="compositionally biased region" description="Basic and acidic residues" evidence="1">
    <location>
        <begin position="898"/>
        <end position="907"/>
    </location>
</feature>
<feature type="transmembrane region" description="Helical" evidence="2">
    <location>
        <begin position="110"/>
        <end position="131"/>
    </location>
</feature>
<feature type="transmembrane region" description="Helical" evidence="2">
    <location>
        <begin position="1315"/>
        <end position="1336"/>
    </location>
</feature>
<comment type="caution">
    <text evidence="3">The sequence shown here is derived from an EMBL/GenBank/DDBJ whole genome shotgun (WGS) entry which is preliminary data.</text>
</comment>
<feature type="transmembrane region" description="Helical" evidence="2">
    <location>
        <begin position="212"/>
        <end position="232"/>
    </location>
</feature>
<feature type="region of interest" description="Disordered" evidence="1">
    <location>
        <begin position="503"/>
        <end position="534"/>
    </location>
</feature>
<evidence type="ECO:0000313" key="4">
    <source>
        <dbReference type="Proteomes" id="UP000245119"/>
    </source>
</evidence>
<feature type="region of interest" description="Disordered" evidence="1">
    <location>
        <begin position="715"/>
        <end position="736"/>
    </location>
</feature>
<feature type="region of interest" description="Disordered" evidence="1">
    <location>
        <begin position="1217"/>
        <end position="1268"/>
    </location>
</feature>
<feature type="region of interest" description="Disordered" evidence="1">
    <location>
        <begin position="1173"/>
        <end position="1202"/>
    </location>
</feature>
<reference evidence="3 4" key="1">
    <citation type="submission" date="2018-04" db="EMBL/GenBank/DDBJ databases">
        <title>The genome of golden apple snail Pomacea canaliculata provides insight into stress tolerance and invasive adaptation.</title>
        <authorList>
            <person name="Liu C."/>
            <person name="Liu B."/>
            <person name="Ren Y."/>
            <person name="Zhang Y."/>
            <person name="Wang H."/>
            <person name="Li S."/>
            <person name="Jiang F."/>
            <person name="Yin L."/>
            <person name="Zhang G."/>
            <person name="Qian W."/>
            <person name="Fan W."/>
        </authorList>
    </citation>
    <scope>NUCLEOTIDE SEQUENCE [LARGE SCALE GENOMIC DNA]</scope>
    <source>
        <strain evidence="3">SZHN2017</strain>
        <tissue evidence="3">Muscle</tissue>
    </source>
</reference>
<evidence type="ECO:0000256" key="1">
    <source>
        <dbReference type="SAM" id="MobiDB-lite"/>
    </source>
</evidence>
<keyword evidence="2" id="KW-0472">Membrane</keyword>
<feature type="transmembrane region" description="Helical" evidence="2">
    <location>
        <begin position="71"/>
        <end position="98"/>
    </location>
</feature>
<protein>
    <submittedName>
        <fullName evidence="3">Uncharacterized protein</fullName>
    </submittedName>
</protein>
<feature type="region of interest" description="Disordered" evidence="1">
    <location>
        <begin position="948"/>
        <end position="998"/>
    </location>
</feature>
<feature type="region of interest" description="Disordered" evidence="1">
    <location>
        <begin position="665"/>
        <end position="695"/>
    </location>
</feature>
<organism evidence="3 4">
    <name type="scientific">Pomacea canaliculata</name>
    <name type="common">Golden apple snail</name>
    <dbReference type="NCBI Taxonomy" id="400727"/>
    <lineage>
        <taxon>Eukaryota</taxon>
        <taxon>Metazoa</taxon>
        <taxon>Spiralia</taxon>
        <taxon>Lophotrochozoa</taxon>
        <taxon>Mollusca</taxon>
        <taxon>Gastropoda</taxon>
        <taxon>Caenogastropoda</taxon>
        <taxon>Architaenioglossa</taxon>
        <taxon>Ampullarioidea</taxon>
        <taxon>Ampullariidae</taxon>
        <taxon>Pomacea</taxon>
    </lineage>
</organism>
<feature type="region of interest" description="Disordered" evidence="1">
    <location>
        <begin position="1137"/>
        <end position="1157"/>
    </location>
</feature>
<feature type="compositionally biased region" description="Polar residues" evidence="1">
    <location>
        <begin position="665"/>
        <end position="694"/>
    </location>
</feature>
<feature type="region of interest" description="Disordered" evidence="1">
    <location>
        <begin position="581"/>
        <end position="653"/>
    </location>
</feature>
<keyword evidence="2" id="KW-1133">Transmembrane helix</keyword>
<evidence type="ECO:0000256" key="2">
    <source>
        <dbReference type="SAM" id="Phobius"/>
    </source>
</evidence>
<dbReference type="EMBL" id="PZQS01000003">
    <property type="protein sequence ID" value="PVD35008.1"/>
    <property type="molecule type" value="Genomic_DNA"/>
</dbReference>
<feature type="compositionally biased region" description="Basic and acidic residues" evidence="1">
    <location>
        <begin position="516"/>
        <end position="534"/>
    </location>
</feature>
<feature type="transmembrane region" description="Helical" evidence="2">
    <location>
        <begin position="34"/>
        <end position="59"/>
    </location>
</feature>
<keyword evidence="2" id="KW-0812">Transmembrane</keyword>
<keyword evidence="4" id="KW-1185">Reference proteome</keyword>
<feature type="compositionally biased region" description="Polar residues" evidence="1">
    <location>
        <begin position="643"/>
        <end position="653"/>
    </location>
</feature>
<dbReference type="Proteomes" id="UP000245119">
    <property type="component" value="Linkage Group LG3"/>
</dbReference>
<feature type="compositionally biased region" description="Basic and acidic residues" evidence="1">
    <location>
        <begin position="583"/>
        <end position="639"/>
    </location>
</feature>
<feature type="transmembrane region" description="Helical" evidence="2">
    <location>
        <begin position="1348"/>
        <end position="1370"/>
    </location>
</feature>
<accession>A0A2T7PNM1</accession>
<name>A0A2T7PNM1_POMCA</name>
<gene>
    <name evidence="3" type="ORF">C0Q70_06289</name>
</gene>
<evidence type="ECO:0000313" key="3">
    <source>
        <dbReference type="EMBL" id="PVD35008.1"/>
    </source>
</evidence>
<sequence>MSVDNNTLDDPEDPQLRDQAAEGLLWFPPETMRISTVVVLWLLVVAGLTMNMFLLFYYFRGRGPIPSFPHVRVAVSLCVNNLLLVTAALLAALVLSFGHGEISSIVGGTQAFLAIHVVVQSWMAQVMSVFVSTSTAQRPQSEKMSGRDINIPKIWKEQTGNYSDESSSWREGVTWKSRPSRENVEAYGRGPSHTKVSVNVSQRNQELGPRTLKWWLLWAWVLSILSGISLLLCSARDENKLHRTFNPFRRAYLVPSGKSNTDYLDDGDVFFAQRIPLLLVILPVYLAGTIVFVRSTVRLRMVRRLQYHRQRLGLDPRALDHMCVLPGRITPPDLRTRETHLTEVPLLPVSQSKSCSICSDVDSLEEDGDWAKESRGRESALDAEDEVALSWAREHKRDVCDAAKDVTQATGFSSRSPSGHCCLETSGEDNIMEVSKKENGLVVEGAKICKDDNQNKSLEDIDKKINQIEKIFSDVLNMSSNEMNDNRGPSAWDKVEFAFADDDDSDQCTSPTGDYAEDHQHRHEVREEDSKGALDLRERCSGTDSESVIIFSEDHFSKGPCEHVTQEAVDIAHDDLSLNVNRNADDDRDEHTQSGDHNRTYEHKQVQRSKSCKDAVSHQHCIKSDDSSDDFSEKADQQAKEVLSSSSCTTGQQCKDTLDGQWLKNSLDGSSDTSAHKSNSCQESPSNIAGQMSDSCPDVFCDDPTREKRRCEDAAFTARPQKITNDRPRRRLGTTRRGSKHLFAYDEEFLDRSPLKTLNKKDVTSIDTENDENFYYSRNETGSYKVNTGGFHVFQDGLFSKIRKDNPEQIENQKPKMPTNSFAPKLTKLSFSGLTRSRSEQKFKKGVGRSTSVGLLADPSVRAQAMALLKLTHPTAVEGFDDNVNASNKRLSQRRPGLRMENERTSDTVEPTSFLDEDVSADDLDTYSLSSGGDLGIIDDKLSRGQSTCAPRHMYPRAPQDRSTSALQHRNIDSGHIPGSNTPVTDTSSGRSRESTRTGNAMTIVSSSMHHFTVQGHPTAPSEMLPVGWLPQRHSQNHQIWQQNHQQQQQKQHHRHRPPLSVFRSRNWLRTNKRRGYESAQRLLFPDASRTREEMLELQGAAMQEDLRDEISARSRRGSGAEGSAVWNYVGAAAAAGEGGDDADGEVLPPPFPDDLDLSDSDLAESCAFYPLSHRSSSSSTRFGPQRKGLQTSLPRTMRKGSVSTEGYIFVPACTGRRSSDNKKRWKEQSPLARKSAGPQEVKEFSQDLTGANDSDMDTDSSMTDSPRRGKVMTAFFKNRDGVWTKKLGRGDDGGCLYTRSNSAAGDNRGDGSEVVFSGVVLHVVICMPYVLSLLPGLLDVAKPQDRLFALAIVQMLLFFHVVVFPLWLLGRQGLVWRCM</sequence>
<proteinExistence type="predicted"/>